<dbReference type="Proteomes" id="UP001190002">
    <property type="component" value="Unassembled WGS sequence"/>
</dbReference>
<feature type="compositionally biased region" description="Basic residues" evidence="1">
    <location>
        <begin position="319"/>
        <end position="330"/>
    </location>
</feature>
<feature type="compositionally biased region" description="Basic residues" evidence="1">
    <location>
        <begin position="129"/>
        <end position="144"/>
    </location>
</feature>
<gene>
    <name evidence="2" type="ORF">R77591_00356</name>
</gene>
<reference evidence="2" key="1">
    <citation type="submission" date="2023-07" db="EMBL/GenBank/DDBJ databases">
        <authorList>
            <person name="Peeters C."/>
        </authorList>
    </citation>
    <scope>NUCLEOTIDE SEQUENCE</scope>
    <source>
        <strain evidence="2">R-77591</strain>
    </source>
</reference>
<organism evidence="2 3">
    <name type="scientific">Ralstonia mannitolilytica</name>
    <dbReference type="NCBI Taxonomy" id="105219"/>
    <lineage>
        <taxon>Bacteria</taxon>
        <taxon>Pseudomonadati</taxon>
        <taxon>Pseudomonadota</taxon>
        <taxon>Betaproteobacteria</taxon>
        <taxon>Burkholderiales</taxon>
        <taxon>Burkholderiaceae</taxon>
        <taxon>Ralstonia</taxon>
    </lineage>
</organism>
<proteinExistence type="predicted"/>
<sequence length="346" mass="40466">MLLQLAPRVPLLLQHRTADRITRAARRRTTIGPTTHRIILALHRLRVLRAVLLLRLRGSRRARVVGRWTAGRRHTRRSNLHRTALHRATTTTHHHNGRRARLPVARRLRRRCVRRRASRCARTSASRLLSRRPVARRRCPTRHSRRTHIGTIHLPVESTLRSTHLRRRRQLRDVSRIRHLNIERDLRPVRHVTRLAARGTSSTTTRVSRHRIRVRIRHRHAARIVLTPLDADVIRRTSLRRCGRVTRALVLVQQRRASTVRRRRRIRLTGAIGLFRVARNATASQNSRPKLAQRPTVRTLHLADTTLPIGSHHHTCVRRTGRRATTRHKPREVAGTRRIGRIAQRP</sequence>
<accession>A0AAD2AM30</accession>
<dbReference type="EMBL" id="CATVXE010000001">
    <property type="protein sequence ID" value="CAJ0679468.1"/>
    <property type="molecule type" value="Genomic_DNA"/>
</dbReference>
<comment type="caution">
    <text evidence="2">The sequence shown here is derived from an EMBL/GenBank/DDBJ whole genome shotgun (WGS) entry which is preliminary data.</text>
</comment>
<name>A0AAD2AM30_9RALS</name>
<evidence type="ECO:0000313" key="2">
    <source>
        <dbReference type="EMBL" id="CAJ0679468.1"/>
    </source>
</evidence>
<dbReference type="AlphaFoldDB" id="A0AAD2AM30"/>
<evidence type="ECO:0000256" key="1">
    <source>
        <dbReference type="SAM" id="MobiDB-lite"/>
    </source>
</evidence>
<feature type="region of interest" description="Disordered" evidence="1">
    <location>
        <begin position="319"/>
        <end position="346"/>
    </location>
</feature>
<evidence type="ECO:0000313" key="3">
    <source>
        <dbReference type="Proteomes" id="UP001190002"/>
    </source>
</evidence>
<protein>
    <submittedName>
        <fullName evidence="2">Uncharacterized protein</fullName>
    </submittedName>
</protein>
<feature type="region of interest" description="Disordered" evidence="1">
    <location>
        <begin position="123"/>
        <end position="144"/>
    </location>
</feature>